<reference evidence="1" key="2">
    <citation type="submission" date="2025-08" db="UniProtKB">
        <authorList>
            <consortium name="Ensembl"/>
        </authorList>
    </citation>
    <scope>IDENTIFICATION</scope>
</reference>
<organism evidence="1">
    <name type="scientific">Ovis aries</name>
    <name type="common">Sheep</name>
    <dbReference type="NCBI Taxonomy" id="9940"/>
    <lineage>
        <taxon>Eukaryota</taxon>
        <taxon>Metazoa</taxon>
        <taxon>Chordata</taxon>
        <taxon>Craniata</taxon>
        <taxon>Vertebrata</taxon>
        <taxon>Euteleostomi</taxon>
        <taxon>Mammalia</taxon>
        <taxon>Eutheria</taxon>
        <taxon>Laurasiatheria</taxon>
        <taxon>Artiodactyla</taxon>
        <taxon>Ruminantia</taxon>
        <taxon>Pecora</taxon>
        <taxon>Bovidae</taxon>
        <taxon>Caprinae</taxon>
        <taxon>Ovis</taxon>
    </lineage>
</organism>
<protein>
    <submittedName>
        <fullName evidence="1">Uncharacterized protein</fullName>
    </submittedName>
</protein>
<sequence length="151" mass="17194">MRWPKYWSFSFSIRPSSEHPGLISFSMDWLDLLAVQGTLKSLLQHHSSKASILQRSAFFTVQFSHPYMTTGKTRALTRRTFAGKEMSLLFNMLFSLVITFLPRSKRLLISGLQSPCAVILEPRKITSDTVSTVFPSIFHEVMGPDGMIFVF</sequence>
<dbReference type="Ensembl" id="ENSOART00020049785.1">
    <property type="protein sequence ID" value="ENSOARP00020048097.1"/>
    <property type="gene ID" value="ENSOARG00020033403.1"/>
</dbReference>
<accession>A0AC11DQX3</accession>
<name>A0AC11DQX3_SHEEP</name>
<evidence type="ECO:0000313" key="1">
    <source>
        <dbReference type="Ensembl" id="ENSOARP00020048097.1"/>
    </source>
</evidence>
<reference evidence="1" key="1">
    <citation type="submission" date="2020-11" db="EMBL/GenBank/DDBJ databases">
        <authorList>
            <person name="Davenport K.M."/>
            <person name="Bickhart D.M."/>
            <person name="Smith T.P.L."/>
            <person name="Murdoch B.M."/>
            <person name="Rosen B.D."/>
        </authorList>
    </citation>
    <scope>NUCLEOTIDE SEQUENCE [LARGE SCALE GENOMIC DNA]</scope>
    <source>
        <strain evidence="1">OAR_USU_Benz2616</strain>
    </source>
</reference>
<proteinExistence type="predicted"/>
<reference evidence="1" key="3">
    <citation type="submission" date="2025-09" db="UniProtKB">
        <authorList>
            <consortium name="Ensembl"/>
        </authorList>
    </citation>
    <scope>IDENTIFICATION</scope>
</reference>